<dbReference type="STRING" id="148818.A0A4Q9L8A0"/>
<dbReference type="InterPro" id="IPR038630">
    <property type="entry name" value="L24e/L24_sf"/>
</dbReference>
<dbReference type="SMART" id="SM00746">
    <property type="entry name" value="TRASH"/>
    <property type="match status" value="1"/>
</dbReference>
<dbReference type="InterPro" id="IPR023442">
    <property type="entry name" value="Ribosomal_eL24_CS"/>
</dbReference>
<dbReference type="VEuPathDB" id="MicrosporidiaDB:CWI39_0544p0010"/>
<keyword evidence="7" id="KW-0687">Ribonucleoprotein</keyword>
<evidence type="ECO:0000256" key="3">
    <source>
        <dbReference type="ARBA" id="ARBA00022517"/>
    </source>
</evidence>
<dbReference type="AlphaFoldDB" id="A0A4Q9L8A0"/>
<comment type="caution">
    <text evidence="7">The sequence shown here is derived from an EMBL/GenBank/DDBJ whole genome shotgun (WGS) entry which is preliminary data.</text>
</comment>
<comment type="subcellular location">
    <subcellularLocation>
        <location evidence="1">Nucleus</location>
    </subcellularLocation>
</comment>
<comment type="similarity">
    <text evidence="2">Belongs to the eukaryotic ribosomal protein eL24 family.</text>
</comment>
<keyword evidence="4" id="KW-0539">Nucleus</keyword>
<keyword evidence="7" id="KW-0689">Ribosomal protein</keyword>
<proteinExistence type="inferred from homology"/>
<evidence type="ECO:0000256" key="4">
    <source>
        <dbReference type="ARBA" id="ARBA00023242"/>
    </source>
</evidence>
<dbReference type="GO" id="GO:0042273">
    <property type="term" value="P:ribosomal large subunit biogenesis"/>
    <property type="evidence" value="ECO:0007669"/>
    <property type="project" value="TreeGrafter"/>
</dbReference>
<dbReference type="PROSITE" id="PS01073">
    <property type="entry name" value="RIBOSOMAL_L24E"/>
    <property type="match status" value="1"/>
</dbReference>
<dbReference type="PANTHER" id="PTHR10792">
    <property type="entry name" value="60S RIBOSOMAL PROTEIN L24"/>
    <property type="match status" value="1"/>
</dbReference>
<dbReference type="GO" id="GO:0003735">
    <property type="term" value="F:structural constituent of ribosome"/>
    <property type="evidence" value="ECO:0007669"/>
    <property type="project" value="InterPro"/>
</dbReference>
<dbReference type="Proteomes" id="UP000291404">
    <property type="component" value="Unassembled WGS sequence"/>
</dbReference>
<dbReference type="InterPro" id="IPR056366">
    <property type="entry name" value="Ribosomal_eL24"/>
</dbReference>
<feature type="domain" description="TRASH" evidence="6">
    <location>
        <begin position="6"/>
        <end position="44"/>
    </location>
</feature>
<dbReference type="FunFam" id="2.30.170.20:FF:000001">
    <property type="entry name" value="probable ribosome biogenesis protein RLP24"/>
    <property type="match status" value="1"/>
</dbReference>
<dbReference type="Gene3D" id="2.30.170.20">
    <property type="entry name" value="Ribosomal protein L24e"/>
    <property type="match status" value="1"/>
</dbReference>
<evidence type="ECO:0000313" key="7">
    <source>
        <dbReference type="EMBL" id="TBU03814.1"/>
    </source>
</evidence>
<organism evidence="7 8">
    <name type="scientific">Hamiltosporidium magnivora</name>
    <dbReference type="NCBI Taxonomy" id="148818"/>
    <lineage>
        <taxon>Eukaryota</taxon>
        <taxon>Fungi</taxon>
        <taxon>Fungi incertae sedis</taxon>
        <taxon>Microsporidia</taxon>
        <taxon>Dubosqiidae</taxon>
        <taxon>Hamiltosporidium</taxon>
    </lineage>
</organism>
<dbReference type="GO" id="GO:0005730">
    <property type="term" value="C:nucleolus"/>
    <property type="evidence" value="ECO:0007669"/>
    <property type="project" value="TreeGrafter"/>
</dbReference>
<evidence type="ECO:0000259" key="6">
    <source>
        <dbReference type="SMART" id="SM00746"/>
    </source>
</evidence>
<sequence length="157" mass="18764">MRILKCYFCSSNVYPGHGITFVRNDSIPFTFCRSKCSKLFKLKKNPRKIKWTKIYRKINNKELCNDTVQMFEKRQNIPQKCTSTTTTTIKELIPSILHLKNHKENVFIEDRILQAQELDKENCIKFLEKNKHILKNKEPPMKGLRSKQEKRKEELFN</sequence>
<evidence type="ECO:0000313" key="8">
    <source>
        <dbReference type="Proteomes" id="UP000291404"/>
    </source>
</evidence>
<reference evidence="7 8" key="1">
    <citation type="submission" date="2017-12" db="EMBL/GenBank/DDBJ databases">
        <authorList>
            <person name="Pombert J.-F."/>
            <person name="Haag K.L."/>
            <person name="Ebert D."/>
        </authorList>
    </citation>
    <scope>NUCLEOTIDE SEQUENCE [LARGE SCALE GENOMIC DNA]</scope>
    <source>
        <strain evidence="7">BE-OM-2</strain>
    </source>
</reference>
<dbReference type="InterPro" id="IPR011017">
    <property type="entry name" value="TRASH_dom"/>
</dbReference>
<evidence type="ECO:0000256" key="5">
    <source>
        <dbReference type="SAM" id="MobiDB-lite"/>
    </source>
</evidence>
<dbReference type="PANTHER" id="PTHR10792:SF8">
    <property type="entry name" value="RIBOSOME BIOGENESIS PROTEIN RLP24-RELATED"/>
    <property type="match status" value="1"/>
</dbReference>
<name>A0A4Q9L8A0_9MICR</name>
<dbReference type="GO" id="GO:0005840">
    <property type="term" value="C:ribosome"/>
    <property type="evidence" value="ECO:0007669"/>
    <property type="project" value="UniProtKB-KW"/>
</dbReference>
<dbReference type="SUPFAM" id="SSF57716">
    <property type="entry name" value="Glucocorticoid receptor-like (DNA-binding domain)"/>
    <property type="match status" value="1"/>
</dbReference>
<dbReference type="CDD" id="cd00472">
    <property type="entry name" value="Ribosomal_L24e_L24"/>
    <property type="match status" value="1"/>
</dbReference>
<keyword evidence="3" id="KW-0690">Ribosome biogenesis</keyword>
<evidence type="ECO:0000256" key="2">
    <source>
        <dbReference type="ARBA" id="ARBA00005647"/>
    </source>
</evidence>
<dbReference type="VEuPathDB" id="MicrosporidiaDB:CWI36_0857p0010"/>
<evidence type="ECO:0000256" key="1">
    <source>
        <dbReference type="ARBA" id="ARBA00004123"/>
    </source>
</evidence>
<dbReference type="EMBL" id="PITI01000857">
    <property type="protein sequence ID" value="TBU03814.1"/>
    <property type="molecule type" value="Genomic_DNA"/>
</dbReference>
<gene>
    <name evidence="7" type="ORF">CWI36_0857p0010</name>
</gene>
<dbReference type="Pfam" id="PF01246">
    <property type="entry name" value="Ribosomal_L24e"/>
    <property type="match status" value="1"/>
</dbReference>
<feature type="region of interest" description="Disordered" evidence="5">
    <location>
        <begin position="137"/>
        <end position="157"/>
    </location>
</feature>
<keyword evidence="8" id="KW-1185">Reference proteome</keyword>
<protein>
    <submittedName>
        <fullName evidence="7">Ribosomal protein L24</fullName>
    </submittedName>
</protein>
<accession>A0A4Q9L8A0</accession>
<dbReference type="InterPro" id="IPR000988">
    <property type="entry name" value="Ribosomal_eL24-rel_N"/>
</dbReference>